<dbReference type="HAMAP" id="MF_02210">
    <property type="entry name" value="RimI"/>
    <property type="match status" value="1"/>
</dbReference>
<reference evidence="8 9" key="1">
    <citation type="journal article" date="2012" name="J. Bacteriol.">
        <title>Genome Sequence of Idiomarina xiamenensis Type Strain 10-D-4.</title>
        <authorList>
            <person name="Lai Q."/>
            <person name="Wang L."/>
            <person name="Wang W."/>
            <person name="Shao Z."/>
        </authorList>
    </citation>
    <scope>NUCLEOTIDE SEQUENCE [LARGE SCALE GENOMIC DNA]</scope>
    <source>
        <strain evidence="8 9">10-D-4</strain>
    </source>
</reference>
<comment type="caution">
    <text evidence="8">The sequence shown here is derived from an EMBL/GenBank/DDBJ whole genome shotgun (WGS) entry which is preliminary data.</text>
</comment>
<dbReference type="InterPro" id="IPR000182">
    <property type="entry name" value="GNAT_dom"/>
</dbReference>
<dbReference type="InterPro" id="IPR043690">
    <property type="entry name" value="RimI"/>
</dbReference>
<comment type="function">
    <text evidence="5 6">Acetylates the N-terminal alanine of ribosomal protein bS18.</text>
</comment>
<evidence type="ECO:0000259" key="7">
    <source>
        <dbReference type="PROSITE" id="PS51186"/>
    </source>
</evidence>
<feature type="binding site" evidence="5">
    <location>
        <position position="107"/>
    </location>
    <ligand>
        <name>acetyl-CoA</name>
        <dbReference type="ChEBI" id="CHEBI:57288"/>
    </ligand>
</feature>
<evidence type="ECO:0000256" key="6">
    <source>
        <dbReference type="RuleBase" id="RU363094"/>
    </source>
</evidence>
<dbReference type="SUPFAM" id="SSF55729">
    <property type="entry name" value="Acyl-CoA N-acyltransferases (Nat)"/>
    <property type="match status" value="1"/>
</dbReference>
<feature type="binding site" evidence="5">
    <location>
        <begin position="69"/>
        <end position="71"/>
    </location>
    <ligand>
        <name>acetyl-CoA</name>
        <dbReference type="ChEBI" id="CHEBI:57288"/>
    </ligand>
</feature>
<evidence type="ECO:0000256" key="1">
    <source>
        <dbReference type="ARBA" id="ARBA00005395"/>
    </source>
</evidence>
<protein>
    <recommendedName>
        <fullName evidence="5 6">[Ribosomal protein bS18]-alanine N-acetyltransferase</fullName>
        <ecNumber evidence="5 6">2.3.1.266</ecNumber>
    </recommendedName>
</protein>
<dbReference type="InterPro" id="IPR006464">
    <property type="entry name" value="AcTrfase_RimI/Ard1"/>
</dbReference>
<dbReference type="NCBIfam" id="TIGR01575">
    <property type="entry name" value="rimI"/>
    <property type="match status" value="1"/>
</dbReference>
<dbReference type="OrthoDB" id="9796919at2"/>
<dbReference type="eggNOG" id="COG0456">
    <property type="taxonomic scope" value="Bacteria"/>
</dbReference>
<dbReference type="EMBL" id="AMRG01000036">
    <property type="protein sequence ID" value="EKE78595.1"/>
    <property type="molecule type" value="Genomic_DNA"/>
</dbReference>
<keyword evidence="2 5" id="KW-0963">Cytoplasm</keyword>
<dbReference type="PANTHER" id="PTHR43420">
    <property type="entry name" value="ACETYLTRANSFERASE"/>
    <property type="match status" value="1"/>
</dbReference>
<comment type="similarity">
    <text evidence="1 5 6">Belongs to the acetyltransferase family. RimI subfamily.</text>
</comment>
<evidence type="ECO:0000256" key="4">
    <source>
        <dbReference type="ARBA" id="ARBA00023315"/>
    </source>
</evidence>
<comment type="caution">
    <text evidence="5">Lacks conserved residue(s) required for the propagation of feature annotation.</text>
</comment>
<comment type="subcellular location">
    <subcellularLocation>
        <location evidence="5 6">Cytoplasm</location>
    </subcellularLocation>
</comment>
<keyword evidence="3 5" id="KW-0808">Transferase</keyword>
<name>K2KM91_9GAMM</name>
<keyword evidence="4 5" id="KW-0012">Acyltransferase</keyword>
<dbReference type="AlphaFoldDB" id="K2KM91"/>
<accession>K2KM91</accession>
<keyword evidence="9" id="KW-1185">Reference proteome</keyword>
<comment type="catalytic activity">
    <reaction evidence="5 6">
        <text>N-terminal L-alanyl-[ribosomal protein bS18] + acetyl-CoA = N-terminal N(alpha)-acetyl-L-alanyl-[ribosomal protein bS18] + CoA + H(+)</text>
        <dbReference type="Rhea" id="RHEA:43756"/>
        <dbReference type="Rhea" id="RHEA-COMP:10676"/>
        <dbReference type="Rhea" id="RHEA-COMP:10677"/>
        <dbReference type="ChEBI" id="CHEBI:15378"/>
        <dbReference type="ChEBI" id="CHEBI:57287"/>
        <dbReference type="ChEBI" id="CHEBI:57288"/>
        <dbReference type="ChEBI" id="CHEBI:64718"/>
        <dbReference type="ChEBI" id="CHEBI:83683"/>
        <dbReference type="EC" id="2.3.1.266"/>
    </reaction>
</comment>
<feature type="active site" description="Proton acceptor" evidence="5">
    <location>
        <position position="102"/>
    </location>
</feature>
<evidence type="ECO:0000256" key="2">
    <source>
        <dbReference type="ARBA" id="ARBA00022490"/>
    </source>
</evidence>
<sequence length="148" mass="17271">MSAVRLTEFVPQLTHYSIEQQSHPLPWSEKNFCSCQGSQYRNRLLSIADEAIGFSICQQVFDEITLMNIAVLPSFRGQGWGAYLLRDVIDYSKHKRLTLWLEVRASNHVAISLYRQYGFCEVGRRPNYYPCENKAHEDALVMRWQHAE</sequence>
<evidence type="ECO:0000256" key="5">
    <source>
        <dbReference type="HAMAP-Rule" id="MF_02210"/>
    </source>
</evidence>
<dbReference type="Pfam" id="PF00583">
    <property type="entry name" value="Acetyltransf_1"/>
    <property type="match status" value="1"/>
</dbReference>
<dbReference type="PROSITE" id="PS51186">
    <property type="entry name" value="GNAT"/>
    <property type="match status" value="1"/>
</dbReference>
<evidence type="ECO:0000313" key="9">
    <source>
        <dbReference type="Proteomes" id="UP000014115"/>
    </source>
</evidence>
<dbReference type="Proteomes" id="UP000014115">
    <property type="component" value="Unassembled WGS sequence"/>
</dbReference>
<evidence type="ECO:0000313" key="8">
    <source>
        <dbReference type="EMBL" id="EKE78595.1"/>
    </source>
</evidence>
<dbReference type="InterPro" id="IPR016181">
    <property type="entry name" value="Acyl_CoA_acyltransferase"/>
</dbReference>
<dbReference type="PATRIC" id="fig|740709.3.peg.2671"/>
<dbReference type="Gene3D" id="3.40.630.30">
    <property type="match status" value="1"/>
</dbReference>
<dbReference type="InterPro" id="IPR050680">
    <property type="entry name" value="YpeA/RimI_acetyltransf"/>
</dbReference>
<feature type="active site" description="Proton donor" evidence="5">
    <location>
        <position position="114"/>
    </location>
</feature>
<feature type="domain" description="N-acetyltransferase" evidence="7">
    <location>
        <begin position="4"/>
        <end position="147"/>
    </location>
</feature>
<dbReference type="CDD" id="cd04301">
    <property type="entry name" value="NAT_SF"/>
    <property type="match status" value="1"/>
</dbReference>
<evidence type="ECO:0000256" key="3">
    <source>
        <dbReference type="ARBA" id="ARBA00022679"/>
    </source>
</evidence>
<dbReference type="STRING" id="740709.A10D4_13312"/>
<dbReference type="GO" id="GO:0005737">
    <property type="term" value="C:cytoplasm"/>
    <property type="evidence" value="ECO:0007669"/>
    <property type="project" value="UniProtKB-SubCell"/>
</dbReference>
<organism evidence="8 9">
    <name type="scientific">Idiomarina xiamenensis 10-D-4</name>
    <dbReference type="NCBI Taxonomy" id="740709"/>
    <lineage>
        <taxon>Bacteria</taxon>
        <taxon>Pseudomonadati</taxon>
        <taxon>Pseudomonadota</taxon>
        <taxon>Gammaproteobacteria</taxon>
        <taxon>Alteromonadales</taxon>
        <taxon>Idiomarinaceae</taxon>
        <taxon>Idiomarina</taxon>
    </lineage>
</organism>
<gene>
    <name evidence="5" type="primary">rimI</name>
    <name evidence="8" type="ORF">A10D4_13312</name>
</gene>
<dbReference type="GO" id="GO:0008999">
    <property type="term" value="F:protein-N-terminal-alanine acetyltransferase activity"/>
    <property type="evidence" value="ECO:0007669"/>
    <property type="project" value="UniProtKB-UniRule"/>
</dbReference>
<dbReference type="EC" id="2.3.1.266" evidence="5 6"/>
<proteinExistence type="inferred from homology"/>